<dbReference type="InterPro" id="IPR008271">
    <property type="entry name" value="Ser/Thr_kinase_AS"/>
</dbReference>
<evidence type="ECO:0000256" key="6">
    <source>
        <dbReference type="PIRSR" id="PIRSR630616-1"/>
    </source>
</evidence>
<dbReference type="PROSITE" id="PS50011">
    <property type="entry name" value="PROTEIN_KINASE_DOM"/>
    <property type="match status" value="1"/>
</dbReference>
<evidence type="ECO:0000259" key="9">
    <source>
        <dbReference type="PROSITE" id="PS50011"/>
    </source>
</evidence>
<evidence type="ECO:0000256" key="5">
    <source>
        <dbReference type="ARBA" id="ARBA00022840"/>
    </source>
</evidence>
<dbReference type="Proteomes" id="UP000030745">
    <property type="component" value="Unassembled WGS sequence"/>
</dbReference>
<keyword evidence="4 10" id="KW-0418">Kinase</keyword>
<feature type="active site" description="Proton acceptor" evidence="6">
    <location>
        <position position="144"/>
    </location>
</feature>
<dbReference type="KEGG" id="spar:SPRG_09166"/>
<organism evidence="10 11">
    <name type="scientific">Saprolegnia parasitica (strain CBS 223.65)</name>
    <dbReference type="NCBI Taxonomy" id="695850"/>
    <lineage>
        <taxon>Eukaryota</taxon>
        <taxon>Sar</taxon>
        <taxon>Stramenopiles</taxon>
        <taxon>Oomycota</taxon>
        <taxon>Saprolegniomycetes</taxon>
        <taxon>Saprolegniales</taxon>
        <taxon>Saprolegniaceae</taxon>
        <taxon>Saprolegnia</taxon>
    </lineage>
</organism>
<dbReference type="RefSeq" id="XP_012203991.1">
    <property type="nucleotide sequence ID" value="XM_012348601.1"/>
</dbReference>
<protein>
    <submittedName>
        <fullName evidence="10">CAMK protein kinase</fullName>
    </submittedName>
</protein>
<dbReference type="Pfam" id="PF00069">
    <property type="entry name" value="Pkinase"/>
    <property type="match status" value="1"/>
</dbReference>
<feature type="binding site" evidence="7">
    <location>
        <position position="162"/>
    </location>
    <ligand>
        <name>ATP</name>
        <dbReference type="ChEBI" id="CHEBI:30616"/>
    </ligand>
</feature>
<keyword evidence="2" id="KW-0808">Transferase</keyword>
<feature type="binding site" evidence="7">
    <location>
        <begin position="148"/>
        <end position="149"/>
    </location>
    <ligand>
        <name>ATP</name>
        <dbReference type="ChEBI" id="CHEBI:30616"/>
    </ligand>
</feature>
<dbReference type="InterPro" id="IPR000719">
    <property type="entry name" value="Prot_kinase_dom"/>
</dbReference>
<dbReference type="EMBL" id="KK583233">
    <property type="protein sequence ID" value="KDO25341.1"/>
    <property type="molecule type" value="Genomic_DNA"/>
</dbReference>
<keyword evidence="3 7" id="KW-0547">Nucleotide-binding</keyword>
<evidence type="ECO:0000256" key="1">
    <source>
        <dbReference type="ARBA" id="ARBA00022527"/>
    </source>
</evidence>
<keyword evidence="1" id="KW-0723">Serine/threonine-protein kinase</keyword>
<dbReference type="InterPro" id="IPR030616">
    <property type="entry name" value="Aur-like"/>
</dbReference>
<name>A0A067CFL7_SAPPC</name>
<dbReference type="SMART" id="SM00220">
    <property type="entry name" value="S_TKc"/>
    <property type="match status" value="1"/>
</dbReference>
<dbReference type="PROSITE" id="PS00108">
    <property type="entry name" value="PROTEIN_KINASE_ST"/>
    <property type="match status" value="1"/>
</dbReference>
<evidence type="ECO:0000256" key="2">
    <source>
        <dbReference type="ARBA" id="ARBA00022679"/>
    </source>
</evidence>
<evidence type="ECO:0000256" key="8">
    <source>
        <dbReference type="PIRSR" id="PIRSR630616-3"/>
    </source>
</evidence>
<sequence>MPDAPMARPRLSMPSLLLRRRPSLSTKYRLGRILGTGGCAIVHEAEHRWSGAKVAIKVLTKANAAATAEATLLQSLHHPNIVQCTECIESTDGPCVVLELLAGGDLFSRYQHQRRFSEDDVRHVVYGVLSALAYCHARSLVHRDIKLENILFDKHDNVKLADFGLATYATSALSRACGTIGFLAPEVAHAQPYGTPIDIWATGIVMFTLLFDRLPFGTSFETLHSLTDASTVPYPPHKTEWLSANARRVLEAMLTVDPTKRATAADLLLDPWFQAPMPSWLAAPTTAPKKLGFWAKLRPRFMAKAA</sequence>
<dbReference type="FunFam" id="1.10.510.10:FF:000571">
    <property type="entry name" value="Maternal embryonic leucine zipper kinase"/>
    <property type="match status" value="1"/>
</dbReference>
<dbReference type="STRING" id="695850.A0A067CFL7"/>
<gene>
    <name evidence="10" type="ORF">SPRG_09166</name>
</gene>
<reference evidence="10 11" key="1">
    <citation type="journal article" date="2013" name="PLoS Genet.">
        <title>Distinctive expansion of potential virulence genes in the genome of the oomycete fish pathogen Saprolegnia parasitica.</title>
        <authorList>
            <person name="Jiang R.H."/>
            <person name="de Bruijn I."/>
            <person name="Haas B.J."/>
            <person name="Belmonte R."/>
            <person name="Lobach L."/>
            <person name="Christie J."/>
            <person name="van den Ackerveken G."/>
            <person name="Bottin A."/>
            <person name="Bulone V."/>
            <person name="Diaz-Moreno S.M."/>
            <person name="Dumas B."/>
            <person name="Fan L."/>
            <person name="Gaulin E."/>
            <person name="Govers F."/>
            <person name="Grenville-Briggs L.J."/>
            <person name="Horner N.R."/>
            <person name="Levin J.Z."/>
            <person name="Mammella M."/>
            <person name="Meijer H.J."/>
            <person name="Morris P."/>
            <person name="Nusbaum C."/>
            <person name="Oome S."/>
            <person name="Phillips A.J."/>
            <person name="van Rooyen D."/>
            <person name="Rzeszutek E."/>
            <person name="Saraiva M."/>
            <person name="Secombes C.J."/>
            <person name="Seidl M.F."/>
            <person name="Snel B."/>
            <person name="Stassen J.H."/>
            <person name="Sykes S."/>
            <person name="Tripathy S."/>
            <person name="van den Berg H."/>
            <person name="Vega-Arreguin J.C."/>
            <person name="Wawra S."/>
            <person name="Young S.K."/>
            <person name="Zeng Q."/>
            <person name="Dieguez-Uribeondo J."/>
            <person name="Russ C."/>
            <person name="Tyler B.M."/>
            <person name="van West P."/>
        </authorList>
    </citation>
    <scope>NUCLEOTIDE SEQUENCE [LARGE SCALE GENOMIC DNA]</scope>
    <source>
        <strain evidence="10 11">CBS 223.65</strain>
    </source>
</reference>
<dbReference type="InterPro" id="IPR011009">
    <property type="entry name" value="Kinase-like_dom_sf"/>
</dbReference>
<dbReference type="OMA" id="AYCHARS"/>
<dbReference type="Gene3D" id="1.10.510.10">
    <property type="entry name" value="Transferase(Phosphotransferase) domain 1"/>
    <property type="match status" value="1"/>
</dbReference>
<feature type="binding site" evidence="7">
    <location>
        <position position="57"/>
    </location>
    <ligand>
        <name>ATP</name>
        <dbReference type="ChEBI" id="CHEBI:30616"/>
    </ligand>
</feature>
<evidence type="ECO:0000313" key="11">
    <source>
        <dbReference type="Proteomes" id="UP000030745"/>
    </source>
</evidence>
<accession>A0A067CFL7</accession>
<feature type="domain" description="Protein kinase" evidence="9">
    <location>
        <begin position="28"/>
        <end position="273"/>
    </location>
</feature>
<keyword evidence="11" id="KW-1185">Reference proteome</keyword>
<keyword evidence="5 7" id="KW-0067">ATP-binding</keyword>
<dbReference type="SUPFAM" id="SSF56112">
    <property type="entry name" value="Protein kinase-like (PK-like)"/>
    <property type="match status" value="1"/>
</dbReference>
<proteinExistence type="predicted"/>
<dbReference type="GeneID" id="24131356"/>
<dbReference type="GO" id="GO:0004674">
    <property type="term" value="F:protein serine/threonine kinase activity"/>
    <property type="evidence" value="ECO:0007669"/>
    <property type="project" value="UniProtKB-KW"/>
</dbReference>
<evidence type="ECO:0000256" key="7">
    <source>
        <dbReference type="PIRSR" id="PIRSR630616-2"/>
    </source>
</evidence>
<feature type="cross-link" description="Glycyl lysine isopeptide (Lys-Gly) (interchain with G-Cter in SUMO2)" evidence="8">
    <location>
        <position position="146"/>
    </location>
</feature>
<evidence type="ECO:0000256" key="4">
    <source>
        <dbReference type="ARBA" id="ARBA00022777"/>
    </source>
</evidence>
<evidence type="ECO:0000313" key="10">
    <source>
        <dbReference type="EMBL" id="KDO25341.1"/>
    </source>
</evidence>
<dbReference type="VEuPathDB" id="FungiDB:SPRG_09166"/>
<evidence type="ECO:0000256" key="3">
    <source>
        <dbReference type="ARBA" id="ARBA00022741"/>
    </source>
</evidence>
<dbReference type="AlphaFoldDB" id="A0A067CFL7"/>
<dbReference type="GO" id="GO:0005524">
    <property type="term" value="F:ATP binding"/>
    <property type="evidence" value="ECO:0007669"/>
    <property type="project" value="UniProtKB-KW"/>
</dbReference>
<dbReference type="PANTHER" id="PTHR24350">
    <property type="entry name" value="SERINE/THREONINE-PROTEIN KINASE IAL-RELATED"/>
    <property type="match status" value="1"/>
</dbReference>
<dbReference type="OrthoDB" id="266718at2759"/>